<dbReference type="EMBL" id="FOAZ01000009">
    <property type="protein sequence ID" value="SEL48749.1"/>
    <property type="molecule type" value="Genomic_DNA"/>
</dbReference>
<evidence type="ECO:0000313" key="1">
    <source>
        <dbReference type="EMBL" id="SEL48749.1"/>
    </source>
</evidence>
<accession>A0A1H7QLQ7</accession>
<keyword evidence="2" id="KW-1185">Reference proteome</keyword>
<name>A0A1H7QLQ7_STRJI</name>
<dbReference type="AlphaFoldDB" id="A0A1H7QLQ7"/>
<dbReference type="Proteomes" id="UP000183015">
    <property type="component" value="Unassembled WGS sequence"/>
</dbReference>
<proteinExistence type="predicted"/>
<evidence type="ECO:0000313" key="2">
    <source>
        <dbReference type="Proteomes" id="UP000183015"/>
    </source>
</evidence>
<protein>
    <submittedName>
        <fullName evidence="1">Uncharacterized protein</fullName>
    </submittedName>
</protein>
<sequence length="126" mass="13199">MRAVALVGAVFDAVSALLPAPDGMTEDGHDLARLWAEHRAAPYPASFRGVEVDGVDLVLLDAEAAGLVGRELEGVLDDLGVALLRACVEDLDKVVPLIGEASCAAYFDRLRTITRMAAVRGTPAAT</sequence>
<reference evidence="2" key="1">
    <citation type="submission" date="2016-10" db="EMBL/GenBank/DDBJ databases">
        <authorList>
            <person name="Varghese N."/>
        </authorList>
    </citation>
    <scope>NUCLEOTIDE SEQUENCE [LARGE SCALE GENOMIC DNA]</scope>
    <source>
        <strain evidence="2">DSM 45096 / BCRC 16803 / CGMCC 4.1857 / CIP 109030 / JCM 12277 / KCTC 19219 / NBRC 100920 / 33214</strain>
    </source>
</reference>
<dbReference type="RefSeq" id="WP_052439334.1">
    <property type="nucleotide sequence ID" value="NZ_BBPN01000045.1"/>
</dbReference>
<organism evidence="1 2">
    <name type="scientific">Streptacidiphilus jiangxiensis</name>
    <dbReference type="NCBI Taxonomy" id="235985"/>
    <lineage>
        <taxon>Bacteria</taxon>
        <taxon>Bacillati</taxon>
        <taxon>Actinomycetota</taxon>
        <taxon>Actinomycetes</taxon>
        <taxon>Kitasatosporales</taxon>
        <taxon>Streptomycetaceae</taxon>
        <taxon>Streptacidiphilus</taxon>
    </lineage>
</organism>
<gene>
    <name evidence="1" type="ORF">SAMN05414137_10992</name>
</gene>